<evidence type="ECO:0000313" key="5">
    <source>
        <dbReference type="Proteomes" id="UP000585050"/>
    </source>
</evidence>
<accession>A0A7X8XUL0</accession>
<dbReference type="EMBL" id="JABAIL010000001">
    <property type="protein sequence ID" value="NLR90482.1"/>
    <property type="molecule type" value="Genomic_DNA"/>
</dbReference>
<keyword evidence="1" id="KW-0694">RNA-binding</keyword>
<comment type="caution">
    <text evidence="4">The sequence shown here is derived from an EMBL/GenBank/DDBJ whole genome shotgun (WGS) entry which is preliminary data.</text>
</comment>
<dbReference type="Pfam" id="PF00076">
    <property type="entry name" value="RRM_1"/>
    <property type="match status" value="1"/>
</dbReference>
<feature type="domain" description="RRM" evidence="3">
    <location>
        <begin position="1"/>
        <end position="79"/>
    </location>
</feature>
<dbReference type="AlphaFoldDB" id="A0A7X8XUL0"/>
<dbReference type="InterPro" id="IPR035979">
    <property type="entry name" value="RBD_domain_sf"/>
</dbReference>
<dbReference type="PROSITE" id="PS50102">
    <property type="entry name" value="RRM"/>
    <property type="match status" value="1"/>
</dbReference>
<protein>
    <submittedName>
        <fullName evidence="4">RNA-binding protein</fullName>
    </submittedName>
</protein>
<dbReference type="SMART" id="SM00360">
    <property type="entry name" value="RRM"/>
    <property type="match status" value="1"/>
</dbReference>
<evidence type="ECO:0000256" key="1">
    <source>
        <dbReference type="ARBA" id="ARBA00022884"/>
    </source>
</evidence>
<evidence type="ECO:0000259" key="3">
    <source>
        <dbReference type="PROSITE" id="PS50102"/>
    </source>
</evidence>
<dbReference type="Proteomes" id="UP000585050">
    <property type="component" value="Unassembled WGS sequence"/>
</dbReference>
<dbReference type="InterPro" id="IPR048289">
    <property type="entry name" value="RRM2_NsCP33-like"/>
</dbReference>
<dbReference type="CDD" id="cd21608">
    <property type="entry name" value="RRM2_NsCP33_like"/>
    <property type="match status" value="1"/>
</dbReference>
<evidence type="ECO:0000256" key="2">
    <source>
        <dbReference type="SAM" id="MobiDB-lite"/>
    </source>
</evidence>
<reference evidence="4 5" key="1">
    <citation type="submission" date="2020-04" db="EMBL/GenBank/DDBJ databases">
        <title>Flammeovirga sp. SR4, a novel species isolated from seawater.</title>
        <authorList>
            <person name="Wang X."/>
        </authorList>
    </citation>
    <scope>NUCLEOTIDE SEQUENCE [LARGE SCALE GENOMIC DNA]</scope>
    <source>
        <strain evidence="4 5">SR4</strain>
    </source>
</reference>
<dbReference type="Gene3D" id="3.30.70.330">
    <property type="match status" value="1"/>
</dbReference>
<dbReference type="GO" id="GO:0003723">
    <property type="term" value="F:RNA binding"/>
    <property type="evidence" value="ECO:0007669"/>
    <property type="project" value="UniProtKB-KW"/>
</dbReference>
<keyword evidence="5" id="KW-1185">Reference proteome</keyword>
<feature type="region of interest" description="Disordered" evidence="2">
    <location>
        <begin position="75"/>
        <end position="114"/>
    </location>
</feature>
<evidence type="ECO:0000313" key="4">
    <source>
        <dbReference type="EMBL" id="NLR90482.1"/>
    </source>
</evidence>
<feature type="compositionally biased region" description="Gly residues" evidence="2">
    <location>
        <begin position="83"/>
        <end position="114"/>
    </location>
</feature>
<dbReference type="SUPFAM" id="SSF54928">
    <property type="entry name" value="RNA-binding domain, RBD"/>
    <property type="match status" value="1"/>
</dbReference>
<dbReference type="InterPro" id="IPR052462">
    <property type="entry name" value="SLIRP/GR-RBP-like"/>
</dbReference>
<dbReference type="InterPro" id="IPR000504">
    <property type="entry name" value="RRM_dom"/>
</dbReference>
<dbReference type="InterPro" id="IPR012677">
    <property type="entry name" value="Nucleotide-bd_a/b_plait_sf"/>
</dbReference>
<sequence>MNIFVAKLNYETQEDSLRTLFESFGEVASAKIIFDRETERSKGFGFVEMPNDEEGMNAINQLNESELDGRTIVVKEARPRENNGGGRGGFNRGGGGYNRGGGYGGNQGGGYGRY</sequence>
<name>A0A7X8XUL0_9BACT</name>
<organism evidence="4 5">
    <name type="scientific">Flammeovirga agarivorans</name>
    <dbReference type="NCBI Taxonomy" id="2726742"/>
    <lineage>
        <taxon>Bacteria</taxon>
        <taxon>Pseudomonadati</taxon>
        <taxon>Bacteroidota</taxon>
        <taxon>Cytophagia</taxon>
        <taxon>Cytophagales</taxon>
        <taxon>Flammeovirgaceae</taxon>
        <taxon>Flammeovirga</taxon>
    </lineage>
</organism>
<proteinExistence type="predicted"/>
<dbReference type="RefSeq" id="WP_168881182.1">
    <property type="nucleotide sequence ID" value="NZ_JABAIL010000001.1"/>
</dbReference>
<gene>
    <name evidence="4" type="ORF">HGP29_04655</name>
</gene>
<dbReference type="PANTHER" id="PTHR48027">
    <property type="entry name" value="HETEROGENEOUS NUCLEAR RIBONUCLEOPROTEIN 87F-RELATED"/>
    <property type="match status" value="1"/>
</dbReference>